<comment type="caution">
    <text evidence="4">The sequence shown here is derived from an EMBL/GenBank/DDBJ whole genome shotgun (WGS) entry which is preliminary data.</text>
</comment>
<evidence type="ECO:0000313" key="5">
    <source>
        <dbReference type="Proteomes" id="UP001321749"/>
    </source>
</evidence>
<feature type="region of interest" description="Disordered" evidence="2">
    <location>
        <begin position="624"/>
        <end position="751"/>
    </location>
</feature>
<feature type="compositionally biased region" description="Basic residues" evidence="2">
    <location>
        <begin position="676"/>
        <end position="685"/>
    </location>
</feature>
<feature type="compositionally biased region" description="Low complexity" evidence="2">
    <location>
        <begin position="249"/>
        <end position="267"/>
    </location>
</feature>
<feature type="coiled-coil region" evidence="1">
    <location>
        <begin position="464"/>
        <end position="498"/>
    </location>
</feature>
<evidence type="ECO:0000313" key="4">
    <source>
        <dbReference type="EMBL" id="KAK4460838.1"/>
    </source>
</evidence>
<feature type="compositionally biased region" description="Low complexity" evidence="2">
    <location>
        <begin position="724"/>
        <end position="740"/>
    </location>
</feature>
<keyword evidence="5" id="KW-1185">Reference proteome</keyword>
<feature type="compositionally biased region" description="Basic and acidic residues" evidence="2">
    <location>
        <begin position="657"/>
        <end position="675"/>
    </location>
</feature>
<dbReference type="Proteomes" id="UP001321749">
    <property type="component" value="Unassembled WGS sequence"/>
</dbReference>
<reference evidence="4" key="2">
    <citation type="submission" date="2023-06" db="EMBL/GenBank/DDBJ databases">
        <authorList>
            <consortium name="Lawrence Berkeley National Laboratory"/>
            <person name="Mondo S.J."/>
            <person name="Hensen N."/>
            <person name="Bonometti L."/>
            <person name="Westerberg I."/>
            <person name="Brannstrom I.O."/>
            <person name="Guillou S."/>
            <person name="Cros-Aarteil S."/>
            <person name="Calhoun S."/>
            <person name="Haridas S."/>
            <person name="Kuo A."/>
            <person name="Pangilinan J."/>
            <person name="Riley R."/>
            <person name="Labutti K."/>
            <person name="Andreopoulos B."/>
            <person name="Lipzen A."/>
            <person name="Chen C."/>
            <person name="Yanf M."/>
            <person name="Daum C."/>
            <person name="Ng V."/>
            <person name="Clum A."/>
            <person name="Steindorff A."/>
            <person name="Ohm R."/>
            <person name="Martin F."/>
            <person name="Silar P."/>
            <person name="Natvig D."/>
            <person name="Lalanne C."/>
            <person name="Gautier V."/>
            <person name="Ament-Velasquez S.L."/>
            <person name="Kruys A."/>
            <person name="Hutchinson M.I."/>
            <person name="Powell A.J."/>
            <person name="Barry K."/>
            <person name="Miller A.N."/>
            <person name="Grigoriev I.V."/>
            <person name="Debuchy R."/>
            <person name="Gladieux P."/>
            <person name="Thoren M.H."/>
            <person name="Johannesson H."/>
        </authorList>
    </citation>
    <scope>NUCLEOTIDE SEQUENCE</scope>
    <source>
        <strain evidence="4">PSN324</strain>
    </source>
</reference>
<feature type="region of interest" description="Disordered" evidence="2">
    <location>
        <begin position="207"/>
        <end position="280"/>
    </location>
</feature>
<feature type="compositionally biased region" description="Basic and acidic residues" evidence="2">
    <location>
        <begin position="631"/>
        <end position="641"/>
    </location>
</feature>
<dbReference type="Pfam" id="PF15456">
    <property type="entry name" value="Uds1"/>
    <property type="match status" value="1"/>
</dbReference>
<sequence>MAHIANCLGGSMDPDTEDHSSWLTYIAKGDFPHPSNDSLAIASSFSSTSSSLGESKPFAWRMQQTERKYQLFPKGPQTPVTTGKALDPEQAFALAMGEKGEKSTAGAGLRIRIKEHNLIRRRKISVPELGPMTTVQEIAMDSPTIPGRPPFHERSISAPGHWKQNHAVDPTAPTREEQLLGLKQPLSPKSLTPLVIPTSNSAVPRLTQQPCASRVRAGSTPVDGGIRSARTDDSPRIRTPFTPLSAALTTPRSAATTANTNSTLPTPVSAPVEARSSPMPWEKPANYAVICTPKETSPNLPPTKIEPDDDPTPNAKSAHRRNQSDTGSIMERGRPRKRSDITGTVAGRSLSKRKTSAERRAFEQLPKGWKASEAVNVLSPSEVTSLHKQALQQAARFEVLRKQDVDNLSRELRHLDERTEYLRRTYTSLRAGRRNLHTRICQYLRSPRTAKFSHESMLKQEEALAELDMSIDDWVNKLEQAENRRTRVRQKLLEHVAAAATLAISSANVAGVSESLQLAMGVRPLNYPGCPTQMSTPPRSPTKTAFTQTESPSPPRVVAQVPSTIMEQPLFEEPSTMENNNNLDGATQTSLRRAETIRIYADNDVYSVTALLLDVENAITKMGSGDASPVTKEEPAPKECSKGPSMAKEAPVTKDVAAVRERSATRDESLSDAERKKMHRTRSHGFLRVSPAAPVRKPVPGSKLEPKTSLPSLPCVHQKLEPKTSSSSLPSITTTSATTSNVPDSGPLSPQIFLTSAVFKP</sequence>
<reference evidence="4" key="1">
    <citation type="journal article" date="2023" name="Mol. Phylogenet. Evol.">
        <title>Genome-scale phylogeny and comparative genomics of the fungal order Sordariales.</title>
        <authorList>
            <person name="Hensen N."/>
            <person name="Bonometti L."/>
            <person name="Westerberg I."/>
            <person name="Brannstrom I.O."/>
            <person name="Guillou S."/>
            <person name="Cros-Aarteil S."/>
            <person name="Calhoun S."/>
            <person name="Haridas S."/>
            <person name="Kuo A."/>
            <person name="Mondo S."/>
            <person name="Pangilinan J."/>
            <person name="Riley R."/>
            <person name="LaButti K."/>
            <person name="Andreopoulos B."/>
            <person name="Lipzen A."/>
            <person name="Chen C."/>
            <person name="Yan M."/>
            <person name="Daum C."/>
            <person name="Ng V."/>
            <person name="Clum A."/>
            <person name="Steindorff A."/>
            <person name="Ohm R.A."/>
            <person name="Martin F."/>
            <person name="Silar P."/>
            <person name="Natvig D.O."/>
            <person name="Lalanne C."/>
            <person name="Gautier V."/>
            <person name="Ament-Velasquez S.L."/>
            <person name="Kruys A."/>
            <person name="Hutchinson M.I."/>
            <person name="Powell A.J."/>
            <person name="Barry K."/>
            <person name="Miller A.N."/>
            <person name="Grigoriev I.V."/>
            <person name="Debuchy R."/>
            <person name="Gladieux P."/>
            <person name="Hiltunen Thoren M."/>
            <person name="Johannesson H."/>
        </authorList>
    </citation>
    <scope>NUCLEOTIDE SEQUENCE</scope>
    <source>
        <strain evidence="4">PSN324</strain>
    </source>
</reference>
<evidence type="ECO:0000259" key="3">
    <source>
        <dbReference type="Pfam" id="PF15456"/>
    </source>
</evidence>
<organism evidence="4 5">
    <name type="scientific">Cladorrhinum samala</name>
    <dbReference type="NCBI Taxonomy" id="585594"/>
    <lineage>
        <taxon>Eukaryota</taxon>
        <taxon>Fungi</taxon>
        <taxon>Dikarya</taxon>
        <taxon>Ascomycota</taxon>
        <taxon>Pezizomycotina</taxon>
        <taxon>Sordariomycetes</taxon>
        <taxon>Sordariomycetidae</taxon>
        <taxon>Sordariales</taxon>
        <taxon>Podosporaceae</taxon>
        <taxon>Cladorrhinum</taxon>
    </lineage>
</organism>
<evidence type="ECO:0000256" key="1">
    <source>
        <dbReference type="SAM" id="Coils"/>
    </source>
</evidence>
<feature type="region of interest" description="Disordered" evidence="2">
    <location>
        <begin position="534"/>
        <end position="558"/>
    </location>
</feature>
<dbReference type="AlphaFoldDB" id="A0AAV9HKD7"/>
<dbReference type="InterPro" id="IPR029191">
    <property type="entry name" value="Uds1"/>
</dbReference>
<evidence type="ECO:0000256" key="2">
    <source>
        <dbReference type="SAM" id="MobiDB-lite"/>
    </source>
</evidence>
<protein>
    <submittedName>
        <fullName evidence="4">Up-regulated during septation-domain-containing protein</fullName>
    </submittedName>
</protein>
<feature type="domain" description="Up-regulated during septation protein 1" evidence="3">
    <location>
        <begin position="384"/>
        <end position="501"/>
    </location>
</feature>
<dbReference type="EMBL" id="MU865003">
    <property type="protein sequence ID" value="KAK4460838.1"/>
    <property type="molecule type" value="Genomic_DNA"/>
</dbReference>
<feature type="compositionally biased region" description="Polar residues" evidence="2">
    <location>
        <begin position="534"/>
        <end position="551"/>
    </location>
</feature>
<accession>A0AAV9HKD7</accession>
<name>A0AAV9HKD7_9PEZI</name>
<keyword evidence="1" id="KW-0175">Coiled coil</keyword>
<feature type="region of interest" description="Disordered" evidence="2">
    <location>
        <begin position="292"/>
        <end position="359"/>
    </location>
</feature>
<proteinExistence type="predicted"/>
<gene>
    <name evidence="4" type="ORF">QBC42DRAFT_100240</name>
</gene>